<keyword evidence="4" id="KW-0479">Metal-binding</keyword>
<gene>
    <name evidence="10" type="ORF">LIER_10070</name>
</gene>
<dbReference type="AlphaFoldDB" id="A0AAV3PI49"/>
<sequence length="164" mass="18620">MSLLEAHYNKDDGIYTSDFPNKPPLTFNFTDERYRFDLEKLMTELGTKVKRLKYNSSVEIVFQSTTLITPENHPMHLHGFNFHILGQGFGNYDPSRHREKLNYLNPILTSTVSVPSKGVWFLHCHNEGHLVIGLASVLIVEDGGTSSTSLPKPPKDYPHASQHI</sequence>
<dbReference type="InterPro" id="IPR045087">
    <property type="entry name" value="Cu-oxidase_fam"/>
</dbReference>
<keyword evidence="6" id="KW-0560">Oxidoreductase</keyword>
<evidence type="ECO:0000313" key="10">
    <source>
        <dbReference type="EMBL" id="GAA0151329.1"/>
    </source>
</evidence>
<dbReference type="PROSITE" id="PS00079">
    <property type="entry name" value="MULTICOPPER_OXIDASE1"/>
    <property type="match status" value="1"/>
</dbReference>
<dbReference type="PROSITE" id="PS00080">
    <property type="entry name" value="MULTICOPPER_OXIDASE2"/>
    <property type="match status" value="1"/>
</dbReference>
<dbReference type="SUPFAM" id="SSF49503">
    <property type="entry name" value="Cupredoxins"/>
    <property type="match status" value="1"/>
</dbReference>
<keyword evidence="7" id="KW-0186">Copper</keyword>
<dbReference type="InterPro" id="IPR011706">
    <property type="entry name" value="Cu-oxidase_C"/>
</dbReference>
<evidence type="ECO:0000256" key="1">
    <source>
        <dbReference type="ARBA" id="ARBA00004613"/>
    </source>
</evidence>
<evidence type="ECO:0000256" key="3">
    <source>
        <dbReference type="ARBA" id="ARBA00022525"/>
    </source>
</evidence>
<evidence type="ECO:0000256" key="6">
    <source>
        <dbReference type="ARBA" id="ARBA00023002"/>
    </source>
</evidence>
<keyword evidence="3" id="KW-0964">Secreted</keyword>
<proteinExistence type="inferred from homology"/>
<feature type="domain" description="Plastocyanin-like" evidence="9">
    <location>
        <begin position="19"/>
        <end position="142"/>
    </location>
</feature>
<dbReference type="Pfam" id="PF07731">
    <property type="entry name" value="Cu-oxidase_2"/>
    <property type="match status" value="1"/>
</dbReference>
<dbReference type="InterPro" id="IPR008972">
    <property type="entry name" value="Cupredoxin"/>
</dbReference>
<reference evidence="10 11" key="1">
    <citation type="submission" date="2024-01" db="EMBL/GenBank/DDBJ databases">
        <title>The complete chloroplast genome sequence of Lithospermum erythrorhizon: insights into the phylogenetic relationship among Boraginaceae species and the maternal lineages of purple gromwells.</title>
        <authorList>
            <person name="Okada T."/>
            <person name="Watanabe K."/>
        </authorList>
    </citation>
    <scope>NUCLEOTIDE SEQUENCE [LARGE SCALE GENOMIC DNA]</scope>
</reference>
<name>A0AAV3PI49_LITER</name>
<keyword evidence="11" id="KW-1185">Reference proteome</keyword>
<organism evidence="10 11">
    <name type="scientific">Lithospermum erythrorhizon</name>
    <name type="common">Purple gromwell</name>
    <name type="synonym">Lithospermum officinale var. erythrorhizon</name>
    <dbReference type="NCBI Taxonomy" id="34254"/>
    <lineage>
        <taxon>Eukaryota</taxon>
        <taxon>Viridiplantae</taxon>
        <taxon>Streptophyta</taxon>
        <taxon>Embryophyta</taxon>
        <taxon>Tracheophyta</taxon>
        <taxon>Spermatophyta</taxon>
        <taxon>Magnoliopsida</taxon>
        <taxon>eudicotyledons</taxon>
        <taxon>Gunneridae</taxon>
        <taxon>Pentapetalae</taxon>
        <taxon>asterids</taxon>
        <taxon>lamiids</taxon>
        <taxon>Boraginales</taxon>
        <taxon>Boraginaceae</taxon>
        <taxon>Boraginoideae</taxon>
        <taxon>Lithospermeae</taxon>
        <taxon>Lithospermum</taxon>
    </lineage>
</organism>
<comment type="similarity">
    <text evidence="2">Belongs to the multicopper oxidase family.</text>
</comment>
<evidence type="ECO:0000256" key="5">
    <source>
        <dbReference type="ARBA" id="ARBA00022737"/>
    </source>
</evidence>
<evidence type="ECO:0000259" key="9">
    <source>
        <dbReference type="Pfam" id="PF07731"/>
    </source>
</evidence>
<comment type="caution">
    <text evidence="10">The sequence shown here is derived from an EMBL/GenBank/DDBJ whole genome shotgun (WGS) entry which is preliminary data.</text>
</comment>
<dbReference type="Gene3D" id="2.60.40.420">
    <property type="entry name" value="Cupredoxins - blue copper proteins"/>
    <property type="match status" value="1"/>
</dbReference>
<dbReference type="GO" id="GO:0005507">
    <property type="term" value="F:copper ion binding"/>
    <property type="evidence" value="ECO:0007669"/>
    <property type="project" value="InterPro"/>
</dbReference>
<dbReference type="InterPro" id="IPR033138">
    <property type="entry name" value="Cu_oxidase_CS"/>
</dbReference>
<dbReference type="PANTHER" id="PTHR11709">
    <property type="entry name" value="MULTI-COPPER OXIDASE"/>
    <property type="match status" value="1"/>
</dbReference>
<comment type="subcellular location">
    <subcellularLocation>
        <location evidence="1">Secreted</location>
    </subcellularLocation>
</comment>
<evidence type="ECO:0000256" key="8">
    <source>
        <dbReference type="SAM" id="MobiDB-lite"/>
    </source>
</evidence>
<protein>
    <submittedName>
        <fullName evidence="10">Oxidase</fullName>
    </submittedName>
</protein>
<dbReference type="Proteomes" id="UP001454036">
    <property type="component" value="Unassembled WGS sequence"/>
</dbReference>
<dbReference type="GO" id="GO:0016491">
    <property type="term" value="F:oxidoreductase activity"/>
    <property type="evidence" value="ECO:0007669"/>
    <property type="project" value="UniProtKB-KW"/>
</dbReference>
<dbReference type="EMBL" id="BAABME010001762">
    <property type="protein sequence ID" value="GAA0151329.1"/>
    <property type="molecule type" value="Genomic_DNA"/>
</dbReference>
<evidence type="ECO:0000256" key="7">
    <source>
        <dbReference type="ARBA" id="ARBA00023008"/>
    </source>
</evidence>
<evidence type="ECO:0000256" key="4">
    <source>
        <dbReference type="ARBA" id="ARBA00022723"/>
    </source>
</evidence>
<evidence type="ECO:0000313" key="11">
    <source>
        <dbReference type="Proteomes" id="UP001454036"/>
    </source>
</evidence>
<feature type="region of interest" description="Disordered" evidence="8">
    <location>
        <begin position="145"/>
        <end position="164"/>
    </location>
</feature>
<keyword evidence="5" id="KW-0677">Repeat</keyword>
<dbReference type="InterPro" id="IPR002355">
    <property type="entry name" value="Cu_oxidase_Cu_BS"/>
</dbReference>
<dbReference type="PANTHER" id="PTHR11709:SF86">
    <property type="entry name" value="LACCASE-18"/>
    <property type="match status" value="1"/>
</dbReference>
<dbReference type="GO" id="GO:0005576">
    <property type="term" value="C:extracellular region"/>
    <property type="evidence" value="ECO:0007669"/>
    <property type="project" value="UniProtKB-SubCell"/>
</dbReference>
<accession>A0AAV3PI49</accession>
<evidence type="ECO:0000256" key="2">
    <source>
        <dbReference type="ARBA" id="ARBA00010609"/>
    </source>
</evidence>